<keyword evidence="3" id="KW-1185">Reference proteome</keyword>
<organism evidence="2 3">
    <name type="scientific">Tenacibaculum tangerinum</name>
    <dbReference type="NCBI Taxonomy" id="3038772"/>
    <lineage>
        <taxon>Bacteria</taxon>
        <taxon>Pseudomonadati</taxon>
        <taxon>Bacteroidota</taxon>
        <taxon>Flavobacteriia</taxon>
        <taxon>Flavobacteriales</taxon>
        <taxon>Flavobacteriaceae</taxon>
        <taxon>Tenacibaculum</taxon>
    </lineage>
</organism>
<dbReference type="EMBL" id="CP122539">
    <property type="protein sequence ID" value="WGH76761.1"/>
    <property type="molecule type" value="Genomic_DNA"/>
</dbReference>
<accession>A0ABY8L656</accession>
<sequence length="164" mass="18062">MNNSNPVSVNGVTLTLEDFKKLNINIAAADIASGPLTNISSSEMTGTTTYTVTAVAYIPSNQLNPVSNQSGLPLQKDDIYLNYYGVINVNVLDKNGNPVTYSCRDFRVEFNCDEIADTYDLYYVQFTYTLEEGTEPVDMIYVRDDNEDPETDRGTVSVPTTGGQ</sequence>
<feature type="region of interest" description="Disordered" evidence="1">
    <location>
        <begin position="144"/>
        <end position="164"/>
    </location>
</feature>
<evidence type="ECO:0000256" key="1">
    <source>
        <dbReference type="SAM" id="MobiDB-lite"/>
    </source>
</evidence>
<evidence type="ECO:0000313" key="3">
    <source>
        <dbReference type="Proteomes" id="UP001232001"/>
    </source>
</evidence>
<protein>
    <submittedName>
        <fullName evidence="2">Uncharacterized protein</fullName>
    </submittedName>
</protein>
<name>A0ABY8L656_9FLAO</name>
<dbReference type="RefSeq" id="WP_279652621.1">
    <property type="nucleotide sequence ID" value="NZ_CP122539.1"/>
</dbReference>
<proteinExistence type="predicted"/>
<reference evidence="2 3" key="1">
    <citation type="submission" date="2023-04" db="EMBL/GenBank/DDBJ databases">
        <title>Tenacibaculum tangerinum sp. nov., isolated from sea tidal flat of South Korea.</title>
        <authorList>
            <person name="Lee S.H."/>
            <person name="Kim J.-J."/>
        </authorList>
    </citation>
    <scope>NUCLEOTIDE SEQUENCE [LARGE SCALE GENOMIC DNA]</scope>
    <source>
        <strain evidence="2 3">GRR-S3-23</strain>
    </source>
</reference>
<evidence type="ECO:0000313" key="2">
    <source>
        <dbReference type="EMBL" id="WGH76761.1"/>
    </source>
</evidence>
<gene>
    <name evidence="2" type="ORF">P8625_06290</name>
</gene>
<dbReference type="Proteomes" id="UP001232001">
    <property type="component" value="Chromosome"/>
</dbReference>